<dbReference type="OrthoDB" id="201515at2759"/>
<dbReference type="AlphaFoldDB" id="A0A1E3QKK0"/>
<dbReference type="PANTHER" id="PTHR11750">
    <property type="entry name" value="PROTEIN N-TERMINAL AMIDASE"/>
    <property type="match status" value="1"/>
</dbReference>
<dbReference type="PANTHER" id="PTHR11750:SF26">
    <property type="entry name" value="PROTEIN N-TERMINAL AMIDASE"/>
    <property type="match status" value="1"/>
</dbReference>
<proteinExistence type="predicted"/>
<dbReference type="STRING" id="984486.A0A1E3QKK0"/>
<protein>
    <recommendedName>
        <fullName evidence="1">CN hydrolase domain-containing protein</fullName>
    </recommendedName>
</protein>
<dbReference type="InterPro" id="IPR039703">
    <property type="entry name" value="Nta1"/>
</dbReference>
<dbReference type="InterPro" id="IPR003010">
    <property type="entry name" value="C-N_Hydrolase"/>
</dbReference>
<dbReference type="GO" id="GO:0030163">
    <property type="term" value="P:protein catabolic process"/>
    <property type="evidence" value="ECO:0007669"/>
    <property type="project" value="EnsemblFungi"/>
</dbReference>
<dbReference type="GeneID" id="30150058"/>
<dbReference type="Pfam" id="PF00795">
    <property type="entry name" value="CN_hydrolase"/>
    <property type="match status" value="1"/>
</dbReference>
<dbReference type="Gene3D" id="3.60.110.10">
    <property type="entry name" value="Carbon-nitrogen hydrolase"/>
    <property type="match status" value="1"/>
</dbReference>
<dbReference type="Proteomes" id="UP000094336">
    <property type="component" value="Unassembled WGS sequence"/>
</dbReference>
<name>A0A1E3QKK0_9ASCO</name>
<dbReference type="PROSITE" id="PS50263">
    <property type="entry name" value="CN_HYDROLASE"/>
    <property type="match status" value="1"/>
</dbReference>
<accession>A0A1E3QKK0</accession>
<gene>
    <name evidence="2" type="ORF">BABINDRAFT_54011</name>
</gene>
<dbReference type="EMBL" id="KV454439">
    <property type="protein sequence ID" value="ODQ77612.1"/>
    <property type="molecule type" value="Genomic_DNA"/>
</dbReference>
<feature type="domain" description="CN hydrolase" evidence="1">
    <location>
        <begin position="3"/>
        <end position="367"/>
    </location>
</feature>
<evidence type="ECO:0000313" key="2">
    <source>
        <dbReference type="EMBL" id="ODQ77612.1"/>
    </source>
</evidence>
<dbReference type="RefSeq" id="XP_018982940.1">
    <property type="nucleotide sequence ID" value="XM_019132205.1"/>
</dbReference>
<keyword evidence="3" id="KW-1185">Reference proteome</keyword>
<dbReference type="GO" id="GO:0008418">
    <property type="term" value="F:protein-N-terminal asparagine amidohydrolase activity"/>
    <property type="evidence" value="ECO:0007669"/>
    <property type="project" value="EnsemblFungi"/>
</dbReference>
<dbReference type="InterPro" id="IPR036526">
    <property type="entry name" value="C-N_Hydrolase_sf"/>
</dbReference>
<sequence length="367" mass="40541">MKLRIASVQLNPLLGKLEENSRRASVLLEKTFAAVQKPDLVVLPELALTGYNFPSPAAIAPYLEELSVQNPAPSMKWAMDTSRKYDCFTLIGYPETFQSKTYNSAVLVSPSGSIVYNYRKSFLYETDSVWGSLESSTGFETFNLNLNKKAYTGEGGVDAFVKTTIGICMDLNPYKFEAPFNKFEFASHAFSTDSSLILCPMAWLSGKSPSVNDALSAAEKASAGLELAKHFPVEADKTLNPPVIDAAHTAQRTWDYTLEPSAYDIAQPDYSNVNYWALRFFPFMNHKMKAGYPWMANHKRRTVVLCNRSGVESDVLYGGSSSIFQFNGKTADKEGDFEALNVQNKSVDVLGSLGQGIEGVLVRDVEI</sequence>
<evidence type="ECO:0000313" key="3">
    <source>
        <dbReference type="Proteomes" id="UP000094336"/>
    </source>
</evidence>
<dbReference type="GO" id="GO:0070773">
    <property type="term" value="F:protein-N-terminal glutamine amidohydrolase activity"/>
    <property type="evidence" value="ECO:0007669"/>
    <property type="project" value="EnsemblFungi"/>
</dbReference>
<evidence type="ECO:0000259" key="1">
    <source>
        <dbReference type="PROSITE" id="PS50263"/>
    </source>
</evidence>
<organism evidence="2 3">
    <name type="scientific">Babjeviella inositovora NRRL Y-12698</name>
    <dbReference type="NCBI Taxonomy" id="984486"/>
    <lineage>
        <taxon>Eukaryota</taxon>
        <taxon>Fungi</taxon>
        <taxon>Dikarya</taxon>
        <taxon>Ascomycota</taxon>
        <taxon>Saccharomycotina</taxon>
        <taxon>Pichiomycetes</taxon>
        <taxon>Serinales incertae sedis</taxon>
        <taxon>Babjeviella</taxon>
    </lineage>
</organism>
<reference evidence="3" key="1">
    <citation type="submission" date="2016-05" db="EMBL/GenBank/DDBJ databases">
        <title>Comparative genomics of biotechnologically important yeasts.</title>
        <authorList>
            <consortium name="DOE Joint Genome Institute"/>
            <person name="Riley R."/>
            <person name="Haridas S."/>
            <person name="Wolfe K.H."/>
            <person name="Lopes M.R."/>
            <person name="Hittinger C.T."/>
            <person name="Goker M."/>
            <person name="Salamov A."/>
            <person name="Wisecaver J."/>
            <person name="Long T.M."/>
            <person name="Aerts A.L."/>
            <person name="Barry K."/>
            <person name="Choi C."/>
            <person name="Clum A."/>
            <person name="Coughlan A.Y."/>
            <person name="Deshpande S."/>
            <person name="Douglass A.P."/>
            <person name="Hanson S.J."/>
            <person name="Klenk H.-P."/>
            <person name="Labutti K."/>
            <person name="Lapidus A."/>
            <person name="Lindquist E."/>
            <person name="Lipzen A."/>
            <person name="Meier-Kolthoff J.P."/>
            <person name="Ohm R.A."/>
            <person name="Otillar R.P."/>
            <person name="Pangilinan J."/>
            <person name="Peng Y."/>
            <person name="Rokas A."/>
            <person name="Rosa C.A."/>
            <person name="Scheuner C."/>
            <person name="Sibirny A.A."/>
            <person name="Slot J.C."/>
            <person name="Stielow J.B."/>
            <person name="Sun H."/>
            <person name="Kurtzman C.P."/>
            <person name="Blackwell M."/>
            <person name="Grigoriev I.V."/>
            <person name="Jeffries T.W."/>
        </authorList>
    </citation>
    <scope>NUCLEOTIDE SEQUENCE [LARGE SCALE GENOMIC DNA]</scope>
    <source>
        <strain evidence="3">NRRL Y-12698</strain>
    </source>
</reference>
<dbReference type="SUPFAM" id="SSF56317">
    <property type="entry name" value="Carbon-nitrogen hydrolase"/>
    <property type="match status" value="1"/>
</dbReference>